<evidence type="ECO:0000256" key="3">
    <source>
        <dbReference type="ARBA" id="ARBA00022771"/>
    </source>
</evidence>
<feature type="compositionally biased region" description="Acidic residues" evidence="6">
    <location>
        <begin position="92"/>
        <end position="111"/>
    </location>
</feature>
<organism evidence="7 8">
    <name type="scientific">Fusarium oxysporum f. sp. raphani</name>
    <dbReference type="NCBI Taxonomy" id="96318"/>
    <lineage>
        <taxon>Eukaryota</taxon>
        <taxon>Fungi</taxon>
        <taxon>Dikarya</taxon>
        <taxon>Ascomycota</taxon>
        <taxon>Pezizomycotina</taxon>
        <taxon>Sordariomycetes</taxon>
        <taxon>Hypocreomycetidae</taxon>
        <taxon>Hypocreales</taxon>
        <taxon>Nectriaceae</taxon>
        <taxon>Fusarium</taxon>
        <taxon>Fusarium oxysporum species complex</taxon>
    </lineage>
</organism>
<name>A0A8J5PHG7_FUSOX</name>
<evidence type="ECO:0000256" key="2">
    <source>
        <dbReference type="ARBA" id="ARBA00022723"/>
    </source>
</evidence>
<comment type="subcellular location">
    <subcellularLocation>
        <location evidence="1">Nucleus</location>
    </subcellularLocation>
</comment>
<proteinExistence type="predicted"/>
<feature type="compositionally biased region" description="Basic and acidic residues" evidence="6">
    <location>
        <begin position="50"/>
        <end position="64"/>
    </location>
</feature>
<reference evidence="7" key="1">
    <citation type="submission" date="2021-04" db="EMBL/GenBank/DDBJ databases">
        <title>First draft genome resource for Brassicaceae pathogens Fusarium oxysporum f. sp. raphani and Fusarium oxysporum f. sp. rapae.</title>
        <authorList>
            <person name="Asai S."/>
        </authorList>
    </citation>
    <scope>NUCLEOTIDE SEQUENCE</scope>
    <source>
        <strain evidence="7">Tf1262</strain>
    </source>
</reference>
<sequence length="609" mass="68447">MGPRGDQRHSTRDDDVCETPNLTLHNSTISGSSERESISGLPERSASPNRDAHEAAESDRDGARQDGNAAVQEEDVGDGSFSDVESQSGDAFETDPSSESDVSDAESEMDIYDTNTPSQSDLYLAKGFLERTWRRLCDCQEQEQEIVSGNARPGLSLQNMADYWRSLTVPDAIGTASPQARTDESEQVQPDCNARYHLKKAHHIFVREDSSSQNKRQLAIENAFARTTARQLQQVREHERNTLRSVINVDAFREAQMLLSAHRHLPLNFVTWPEYQALLTAVNPAVQEFLTDSGNTVAADLDRAYDAHQQSVKKWLEHARSLVHIAMDVWSSPQRKAYVAVHAQWVDEAYKPRKALLGLPNLRRSHAGAAMTPHLMEIIRKYHLAPRIGYFTGDNDAKNDTCLRQLAVGLSQEYGLTFDPVSSRTRCAGHIINLSLQAFLFATSEDALQAAIEQAQDEANDVTVSDALHDRIQSNTCQKSHGRRNKRNDTAGWRSIGPMGKLHNIAVFIRNSTVRNDAWDDIAGKALGIDNITRWNSWFKLLDAAISQEGPLSIFLNQYHEELEDDILTHDDWQVLKMTHEFLQPFYQATLEQQMEWASIDQVLSQAPM</sequence>
<feature type="compositionally biased region" description="Basic and acidic residues" evidence="6">
    <location>
        <begin position="1"/>
        <end position="14"/>
    </location>
</feature>
<dbReference type="GO" id="GO:0005634">
    <property type="term" value="C:nucleus"/>
    <property type="evidence" value="ECO:0007669"/>
    <property type="project" value="UniProtKB-SubCell"/>
</dbReference>
<evidence type="ECO:0000256" key="6">
    <source>
        <dbReference type="SAM" id="MobiDB-lite"/>
    </source>
</evidence>
<keyword evidence="2" id="KW-0479">Metal-binding</keyword>
<feature type="region of interest" description="Disordered" evidence="6">
    <location>
        <begin position="1"/>
        <end position="117"/>
    </location>
</feature>
<evidence type="ECO:0000256" key="4">
    <source>
        <dbReference type="ARBA" id="ARBA00022833"/>
    </source>
</evidence>
<dbReference type="InterPro" id="IPR052035">
    <property type="entry name" value="ZnF_BED_domain_contain"/>
</dbReference>
<comment type="caution">
    <text evidence="7">The sequence shown here is derived from an EMBL/GenBank/DDBJ whole genome shotgun (WGS) entry which is preliminary data.</text>
</comment>
<evidence type="ECO:0000313" key="8">
    <source>
        <dbReference type="Proteomes" id="UP000693942"/>
    </source>
</evidence>
<evidence type="ECO:0000256" key="5">
    <source>
        <dbReference type="ARBA" id="ARBA00023242"/>
    </source>
</evidence>
<dbReference type="EMBL" id="JAELUR010000015">
    <property type="protein sequence ID" value="KAG7423551.1"/>
    <property type="molecule type" value="Genomic_DNA"/>
</dbReference>
<protein>
    <submittedName>
        <fullName evidence="7">Putative AC transposase</fullName>
    </submittedName>
</protein>
<dbReference type="Proteomes" id="UP000693942">
    <property type="component" value="Unassembled WGS sequence"/>
</dbReference>
<dbReference type="PANTHER" id="PTHR46481">
    <property type="entry name" value="ZINC FINGER BED DOMAIN-CONTAINING PROTEIN 4"/>
    <property type="match status" value="1"/>
</dbReference>
<accession>A0A8J5PHG7</accession>
<dbReference type="PANTHER" id="PTHR46481:SF10">
    <property type="entry name" value="ZINC FINGER BED DOMAIN-CONTAINING PROTEIN 39"/>
    <property type="match status" value="1"/>
</dbReference>
<keyword evidence="3" id="KW-0863">Zinc-finger</keyword>
<dbReference type="AlphaFoldDB" id="A0A8J5PHG7"/>
<evidence type="ECO:0000313" key="7">
    <source>
        <dbReference type="EMBL" id="KAG7423551.1"/>
    </source>
</evidence>
<dbReference type="GO" id="GO:0008270">
    <property type="term" value="F:zinc ion binding"/>
    <property type="evidence" value="ECO:0007669"/>
    <property type="project" value="UniProtKB-KW"/>
</dbReference>
<keyword evidence="4" id="KW-0862">Zinc</keyword>
<keyword evidence="5" id="KW-0539">Nucleus</keyword>
<evidence type="ECO:0000256" key="1">
    <source>
        <dbReference type="ARBA" id="ARBA00004123"/>
    </source>
</evidence>
<gene>
    <name evidence="7" type="ORF">Forpi1262_v015221</name>
</gene>